<dbReference type="AlphaFoldDB" id="A0A3S5CPL0"/>
<evidence type="ECO:0000256" key="1">
    <source>
        <dbReference type="SAM" id="MobiDB-lite"/>
    </source>
</evidence>
<keyword evidence="3" id="KW-1185">Reference proteome</keyword>
<feature type="region of interest" description="Disordered" evidence="1">
    <location>
        <begin position="60"/>
        <end position="88"/>
    </location>
</feature>
<reference evidence="2" key="1">
    <citation type="submission" date="2018-11" db="EMBL/GenBank/DDBJ databases">
        <authorList>
            <consortium name="Pathogen Informatics"/>
        </authorList>
    </citation>
    <scope>NUCLEOTIDE SEQUENCE</scope>
</reference>
<protein>
    <submittedName>
        <fullName evidence="2">Uncharacterized protein</fullName>
    </submittedName>
</protein>
<comment type="caution">
    <text evidence="2">The sequence shown here is derived from an EMBL/GenBank/DDBJ whole genome shotgun (WGS) entry which is preliminary data.</text>
</comment>
<dbReference type="EMBL" id="CAAALY010256100">
    <property type="protein sequence ID" value="VEL37836.1"/>
    <property type="molecule type" value="Genomic_DNA"/>
</dbReference>
<gene>
    <name evidence="2" type="ORF">PXEA_LOCUS31276</name>
</gene>
<feature type="region of interest" description="Disordered" evidence="1">
    <location>
        <begin position="1"/>
        <end position="40"/>
    </location>
</feature>
<evidence type="ECO:0000313" key="2">
    <source>
        <dbReference type="EMBL" id="VEL37836.1"/>
    </source>
</evidence>
<name>A0A3S5CPL0_9PLAT</name>
<proteinExistence type="predicted"/>
<organism evidence="2 3">
    <name type="scientific">Protopolystoma xenopodis</name>
    <dbReference type="NCBI Taxonomy" id="117903"/>
    <lineage>
        <taxon>Eukaryota</taxon>
        <taxon>Metazoa</taxon>
        <taxon>Spiralia</taxon>
        <taxon>Lophotrochozoa</taxon>
        <taxon>Platyhelminthes</taxon>
        <taxon>Monogenea</taxon>
        <taxon>Polyopisthocotylea</taxon>
        <taxon>Polystomatidea</taxon>
        <taxon>Polystomatidae</taxon>
        <taxon>Protopolystoma</taxon>
    </lineage>
</organism>
<accession>A0A3S5CPL0</accession>
<dbReference type="Proteomes" id="UP000784294">
    <property type="component" value="Unassembled WGS sequence"/>
</dbReference>
<sequence>MARLTNDADYDAGETSGNVPRPRLNFGNDHADNGPRTRCVPISLPTNVTIQDKVRFYKSSYQNDQGNDHADNGPRTSMKSRSDDVCHSKDEGLGELQWGRRTASRGLLRAIQQSYVCGNPPLVSGKATSRIPSNQISFRNGESCHNISLRNFSKPSFSSYYAKRLC</sequence>
<evidence type="ECO:0000313" key="3">
    <source>
        <dbReference type="Proteomes" id="UP000784294"/>
    </source>
</evidence>